<dbReference type="PANTHER" id="PTHR38442:SF1">
    <property type="entry name" value="INNER MEMBRANE PROTEIN"/>
    <property type="match status" value="1"/>
</dbReference>
<dbReference type="AlphaFoldDB" id="A0A1G5VDZ0"/>
<proteinExistence type="predicted"/>
<protein>
    <submittedName>
        <fullName evidence="2">Uncharacterized membrane-anchored protein YjiN, DUF445 family</fullName>
    </submittedName>
</protein>
<dbReference type="RefSeq" id="WP_091575372.1">
    <property type="nucleotide sequence ID" value="NZ_FMXM01000002.1"/>
</dbReference>
<keyword evidence="1" id="KW-0472">Membrane</keyword>
<gene>
    <name evidence="2" type="ORF">SAMN02927914_00528</name>
</gene>
<feature type="transmembrane region" description="Helical" evidence="1">
    <location>
        <begin position="29"/>
        <end position="48"/>
    </location>
</feature>
<dbReference type="Pfam" id="PF04286">
    <property type="entry name" value="DUF445"/>
    <property type="match status" value="1"/>
</dbReference>
<organism evidence="2 3">
    <name type="scientific">Mesorhizobium qingshengii</name>
    <dbReference type="NCBI Taxonomy" id="1165689"/>
    <lineage>
        <taxon>Bacteria</taxon>
        <taxon>Pseudomonadati</taxon>
        <taxon>Pseudomonadota</taxon>
        <taxon>Alphaproteobacteria</taxon>
        <taxon>Hyphomicrobiales</taxon>
        <taxon>Phyllobacteriaceae</taxon>
        <taxon>Mesorhizobium</taxon>
    </lineage>
</organism>
<feature type="transmembrane region" description="Helical" evidence="1">
    <location>
        <begin position="405"/>
        <end position="424"/>
    </location>
</feature>
<dbReference type="InterPro" id="IPR007383">
    <property type="entry name" value="DUF445"/>
</dbReference>
<dbReference type="EMBL" id="FMXM01000002">
    <property type="protein sequence ID" value="SDA43616.1"/>
    <property type="molecule type" value="Genomic_DNA"/>
</dbReference>
<dbReference type="Proteomes" id="UP000198588">
    <property type="component" value="Unassembled WGS sequence"/>
</dbReference>
<dbReference type="OrthoDB" id="9769590at2"/>
<sequence>MSQSASSLAPARFDADADAKLSALRWTKFTATAALALCVAVFALAKSFESTYPWLGFVAAFAEAATIGGLADWYAVVALFRRPLGLPIPHTAIIPENQNRIADNLGRFIEVNFLAPEPVREKLAEVDFAALVADWLADAERAAGLSRFVVRLVPQTLAAVEQSGLRGFVTTRMLEQIEKVPLAPLAAELLSALTDDRRHQKLFDEFIKVIGRFLNDEQALATMREKIREELPSLFNLFRADAYLLKKIVASAGSLLDEVRADPDHPMRAEFDRFAQSFVERLRTSKQYAKRAENMKRDFLARPEVRALANDMWASLNQFIEQDAKAPNSVIRAHLANMFVEVGRHLAGDAQIRADMNQGFVVALSSFVESQKSSVSKFIADQVKRWDLAQLTRLIEMNIGRDLQYIRFNGMIIGGLAGVVLYVAERLFLAG</sequence>
<accession>A0A1G5VDZ0</accession>
<feature type="transmembrane region" description="Helical" evidence="1">
    <location>
        <begin position="54"/>
        <end position="80"/>
    </location>
</feature>
<reference evidence="2 3" key="1">
    <citation type="submission" date="2016-10" db="EMBL/GenBank/DDBJ databases">
        <authorList>
            <person name="de Groot N.N."/>
        </authorList>
    </citation>
    <scope>NUCLEOTIDE SEQUENCE [LARGE SCALE GENOMIC DNA]</scope>
    <source>
        <strain evidence="2 3">CGMCC 1.12097</strain>
    </source>
</reference>
<evidence type="ECO:0000313" key="3">
    <source>
        <dbReference type="Proteomes" id="UP000198588"/>
    </source>
</evidence>
<dbReference type="GO" id="GO:0005886">
    <property type="term" value="C:plasma membrane"/>
    <property type="evidence" value="ECO:0007669"/>
    <property type="project" value="TreeGrafter"/>
</dbReference>
<name>A0A1G5VDZ0_9HYPH</name>
<evidence type="ECO:0000256" key="1">
    <source>
        <dbReference type="SAM" id="Phobius"/>
    </source>
</evidence>
<dbReference type="PANTHER" id="PTHR38442">
    <property type="entry name" value="INNER MEMBRANE PROTEIN-RELATED"/>
    <property type="match status" value="1"/>
</dbReference>
<evidence type="ECO:0000313" key="2">
    <source>
        <dbReference type="EMBL" id="SDA43616.1"/>
    </source>
</evidence>
<keyword evidence="1" id="KW-1133">Transmembrane helix</keyword>
<keyword evidence="1" id="KW-0812">Transmembrane</keyword>